<dbReference type="AlphaFoldDB" id="A0A3M6VCB0"/>
<evidence type="ECO:0000259" key="4">
    <source>
        <dbReference type="PROSITE" id="PS50056"/>
    </source>
</evidence>
<feature type="region of interest" description="Disordered" evidence="3">
    <location>
        <begin position="27"/>
        <end position="69"/>
    </location>
</feature>
<feature type="domain" description="Phosphatase tensin-type" evidence="5">
    <location>
        <begin position="142"/>
        <end position="316"/>
    </location>
</feature>
<gene>
    <name evidence="8" type="ORF">DD237_003500</name>
    <name evidence="7" type="ORF">DD238_003682</name>
</gene>
<dbReference type="Gene3D" id="3.90.190.10">
    <property type="entry name" value="Protein tyrosine phosphatase superfamily"/>
    <property type="match status" value="1"/>
</dbReference>
<feature type="domain" description="C2 tensin-type" evidence="6">
    <location>
        <begin position="320"/>
        <end position="499"/>
    </location>
</feature>
<dbReference type="PANTHER" id="PTHR12305:SF94">
    <property type="entry name" value="PHOSPHATIDYLINOSITOL-3,4,5-TRISPHOSPHATE 3-PHOSPHATASE"/>
    <property type="match status" value="1"/>
</dbReference>
<evidence type="ECO:0000256" key="1">
    <source>
        <dbReference type="ARBA" id="ARBA00022801"/>
    </source>
</evidence>
<dbReference type="PROSITE" id="PS51182">
    <property type="entry name" value="C2_TENSIN"/>
    <property type="match status" value="1"/>
</dbReference>
<dbReference type="EMBL" id="QLLG01000293">
    <property type="protein sequence ID" value="RMX64688.1"/>
    <property type="molecule type" value="Genomic_DNA"/>
</dbReference>
<evidence type="ECO:0000313" key="10">
    <source>
        <dbReference type="Proteomes" id="UP000286097"/>
    </source>
</evidence>
<dbReference type="VEuPathDB" id="FungiDB:DD237_003500"/>
<keyword evidence="2" id="KW-0175">Coiled coil</keyword>
<dbReference type="PANTHER" id="PTHR12305">
    <property type="entry name" value="PHOSPHATASE WITH HOMOLOGY TO TENSIN"/>
    <property type="match status" value="1"/>
</dbReference>
<proteinExistence type="predicted"/>
<accession>A0A3M6VCB0</accession>
<dbReference type="InterPro" id="IPR029023">
    <property type="entry name" value="Tensin_phosphatase"/>
</dbReference>
<dbReference type="STRING" id="542832.A0A3M6VCB0"/>
<evidence type="ECO:0000313" key="7">
    <source>
        <dbReference type="EMBL" id="RMX64688.1"/>
    </source>
</evidence>
<dbReference type="InterPro" id="IPR057023">
    <property type="entry name" value="PTP-SAK"/>
</dbReference>
<dbReference type="PROSITE" id="PS50056">
    <property type="entry name" value="TYR_PHOSPHATASE_2"/>
    <property type="match status" value="1"/>
</dbReference>
<evidence type="ECO:0000259" key="6">
    <source>
        <dbReference type="PROSITE" id="PS51182"/>
    </source>
</evidence>
<organism evidence="7 9">
    <name type="scientific">Peronospora effusa</name>
    <dbReference type="NCBI Taxonomy" id="542832"/>
    <lineage>
        <taxon>Eukaryota</taxon>
        <taxon>Sar</taxon>
        <taxon>Stramenopiles</taxon>
        <taxon>Oomycota</taxon>
        <taxon>Peronosporomycetes</taxon>
        <taxon>Peronosporales</taxon>
        <taxon>Peronosporaceae</taxon>
        <taxon>Peronospora</taxon>
    </lineage>
</organism>
<dbReference type="PROSITE" id="PS00383">
    <property type="entry name" value="TYR_PHOSPHATASE_1"/>
    <property type="match status" value="1"/>
</dbReference>
<dbReference type="InterPro" id="IPR016130">
    <property type="entry name" value="Tyr_Pase_AS"/>
</dbReference>
<evidence type="ECO:0000259" key="5">
    <source>
        <dbReference type="PROSITE" id="PS51181"/>
    </source>
</evidence>
<feature type="compositionally biased region" description="Polar residues" evidence="3">
    <location>
        <begin position="27"/>
        <end position="45"/>
    </location>
</feature>
<dbReference type="CDD" id="cd14497">
    <property type="entry name" value="PTP_PTEN-like"/>
    <property type="match status" value="1"/>
</dbReference>
<dbReference type="Pfam" id="PF22784">
    <property type="entry name" value="PTP-SAK"/>
    <property type="match status" value="1"/>
</dbReference>
<comment type="caution">
    <text evidence="7">The sequence shown here is derived from an EMBL/GenBank/DDBJ whole genome shotgun (WGS) entry which is preliminary data.</text>
</comment>
<keyword evidence="9" id="KW-1185">Reference proteome</keyword>
<evidence type="ECO:0000313" key="9">
    <source>
        <dbReference type="Proteomes" id="UP000282087"/>
    </source>
</evidence>
<evidence type="ECO:0000256" key="2">
    <source>
        <dbReference type="SAM" id="Coils"/>
    </source>
</evidence>
<dbReference type="GO" id="GO:0005829">
    <property type="term" value="C:cytosol"/>
    <property type="evidence" value="ECO:0007669"/>
    <property type="project" value="TreeGrafter"/>
</dbReference>
<dbReference type="InterPro" id="IPR029021">
    <property type="entry name" value="Prot-tyrosine_phosphatase-like"/>
</dbReference>
<sequence length="779" mass="85755">MFKKLSERFPTAATRLEAYTGVITHDVSATSPSLKSSTATSPSFDQESDATTTQSPPPPPTLFGEEDKSDDHLATTLTTTLSERFTSESVSAAAASMMGFMKKAQVVAATAAKEGAVKARKALDAADMDALQRRLSYALDRTTGDVNLELLNFSYITENIVAMGFPNMNLGTNRTLLRDNPIDLVAMYLNGKHSGHYMIWNLSEETYDCTYFDNQVLEFNFPGHPAPPLGLVFKICSSIENWLQADDKNLAAIHCLTGKGRTGTVIACYLAWVGQFSNAMESLEYVAEQRQTSVEKLTIPSQRRYIQYFNNVMEGVKPRSSPLLLRRIIINTIPVFGERRVLEQAKDTSTDDGSETVEVEGEALTSLAAVAGVEEKANDDELVETIEKGCCPYLQIFKGGKLVFTTTWSDMEDGQGIQWASTGDGSVSFNVNCMLQGDILIRCRHLTDAGERISMFRGAFHTGYIPQGILRLTKAQLDGACSDSRFDQDFFVDLIFADVDAEGKSATADTDGKQCTRLLLRFAIRHSHSAVIAVGEFVTPKSEGVSLNEEDRQAYEDMLHRDEAFWQDIEDRKTRLQKLREEQFRKKQAEAEAKAAEAEAKAKAKARAETEAAKKEQVAQKQKSFSINGTDDYTVSKEKTTRKGSWSEEKDKELMSELESLTGGALTKAATDVDGADLEEKAVYAAKATSDMDDSNNGLSEEFDELKTLEKELGLQSLSGDLASLSDGKIDPQLELLDAELEGIAGLSPKADDCTDDVMNFEADDFEELEEYLSGLTTK</sequence>
<evidence type="ECO:0008006" key="11">
    <source>
        <dbReference type="Google" id="ProtNLM"/>
    </source>
</evidence>
<keyword evidence="1" id="KW-0378">Hydrolase</keyword>
<evidence type="ECO:0000313" key="8">
    <source>
        <dbReference type="EMBL" id="RQM15604.1"/>
    </source>
</evidence>
<feature type="coiled-coil region" evidence="2">
    <location>
        <begin position="579"/>
        <end position="616"/>
    </location>
</feature>
<feature type="domain" description="Tyrosine specific protein phosphatases" evidence="4">
    <location>
        <begin position="253"/>
        <end position="295"/>
    </location>
</feature>
<dbReference type="Proteomes" id="UP000282087">
    <property type="component" value="Unassembled WGS sequence"/>
</dbReference>
<dbReference type="GO" id="GO:0016314">
    <property type="term" value="F:phosphatidylinositol-3,4,5-trisphosphate 3-phosphatase activity"/>
    <property type="evidence" value="ECO:0007669"/>
    <property type="project" value="TreeGrafter"/>
</dbReference>
<dbReference type="SUPFAM" id="SSF52799">
    <property type="entry name" value="(Phosphotyrosine protein) phosphatases II"/>
    <property type="match status" value="1"/>
</dbReference>
<dbReference type="EMBL" id="QKXF01000150">
    <property type="protein sequence ID" value="RQM15604.1"/>
    <property type="molecule type" value="Genomic_DNA"/>
</dbReference>
<dbReference type="InterPro" id="IPR035892">
    <property type="entry name" value="C2_domain_sf"/>
</dbReference>
<reference evidence="9 10" key="1">
    <citation type="submission" date="2018-06" db="EMBL/GenBank/DDBJ databases">
        <title>Comparative genomics of downy mildews reveals potential adaptations to biotrophy.</title>
        <authorList>
            <person name="Fletcher K."/>
            <person name="Klosterman S.J."/>
            <person name="Derevnina L."/>
            <person name="Martin F."/>
            <person name="Koike S."/>
            <person name="Reyes Chin-Wo S."/>
            <person name="Mou B."/>
            <person name="Michelmore R."/>
        </authorList>
    </citation>
    <scope>NUCLEOTIDE SEQUENCE [LARGE SCALE GENOMIC DNA]</scope>
    <source>
        <strain evidence="8 10">R13</strain>
        <strain evidence="7 9">R14</strain>
    </source>
</reference>
<dbReference type="Proteomes" id="UP000286097">
    <property type="component" value="Unassembled WGS sequence"/>
</dbReference>
<dbReference type="PROSITE" id="PS51181">
    <property type="entry name" value="PPASE_TENSIN"/>
    <property type="match status" value="1"/>
</dbReference>
<dbReference type="SMART" id="SM01326">
    <property type="entry name" value="PTEN_C2"/>
    <property type="match status" value="1"/>
</dbReference>
<dbReference type="Gene3D" id="2.60.40.1110">
    <property type="match status" value="1"/>
</dbReference>
<name>A0A3M6VCB0_9STRA</name>
<dbReference type="InterPro" id="IPR000387">
    <property type="entry name" value="Tyr_Pase_dom"/>
</dbReference>
<dbReference type="InterPro" id="IPR051281">
    <property type="entry name" value="Dual-spec_lipid-protein_phosph"/>
</dbReference>
<protein>
    <recommendedName>
        <fullName evidence="11">Phosphatidylinositol-3,4,5-trisphosphate 3-phosphatase</fullName>
    </recommendedName>
</protein>
<evidence type="ECO:0000256" key="3">
    <source>
        <dbReference type="SAM" id="MobiDB-lite"/>
    </source>
</evidence>
<dbReference type="SUPFAM" id="SSF49562">
    <property type="entry name" value="C2 domain (Calcium/lipid-binding domain, CaLB)"/>
    <property type="match status" value="1"/>
</dbReference>
<dbReference type="Pfam" id="PF10409">
    <property type="entry name" value="PTEN_C2"/>
    <property type="match status" value="1"/>
</dbReference>
<dbReference type="InterPro" id="IPR014020">
    <property type="entry name" value="Tensin_C2-dom"/>
</dbReference>